<keyword evidence="4" id="KW-1185">Reference proteome</keyword>
<reference evidence="3 4" key="1">
    <citation type="submission" date="2024-09" db="EMBL/GenBank/DDBJ databases">
        <authorList>
            <person name="D'Angelo T."/>
        </authorList>
    </citation>
    <scope>NUCLEOTIDE SEQUENCE [LARGE SCALE GENOMIC DNA]</scope>
    <source>
        <strain evidence="3">SAG AM-320-E07</strain>
    </source>
</reference>
<organism evidence="3 4">
    <name type="scientific">Eiseniibacteriota bacterium</name>
    <dbReference type="NCBI Taxonomy" id="2212470"/>
    <lineage>
        <taxon>Bacteria</taxon>
        <taxon>Candidatus Eiseniibacteriota</taxon>
    </lineage>
</organism>
<dbReference type="PANTHER" id="PTHR42942">
    <property type="entry name" value="6-O-METHYLGUANINE DNA METHYLTRANSFERASE"/>
    <property type="match status" value="1"/>
</dbReference>
<protein>
    <submittedName>
        <fullName evidence="3">MGMT family protein</fullName>
    </submittedName>
</protein>
<keyword evidence="1" id="KW-0227">DNA damage</keyword>
<dbReference type="InterPro" id="IPR014048">
    <property type="entry name" value="MethylDNA_cys_MeTrfase_DNA-bd"/>
</dbReference>
<dbReference type="Proteomes" id="UP001593833">
    <property type="component" value="Unassembled WGS sequence"/>
</dbReference>
<sequence length="125" mass="13802">MHPSETSSDGSGLHERIYEIVRQIPEGRVATYGQIARWAGRCTARMAGYAMAAVPFSSDVPWQRVINSKGEVSTRSHGDGHVEQRDLLEAEGVVFNARGRVDLGQYGWSGPGISEQEMNDLLWRG</sequence>
<evidence type="ECO:0000313" key="3">
    <source>
        <dbReference type="EMBL" id="MFC1572522.1"/>
    </source>
</evidence>
<dbReference type="Gene3D" id="1.10.10.10">
    <property type="entry name" value="Winged helix-like DNA-binding domain superfamily/Winged helix DNA-binding domain"/>
    <property type="match status" value="1"/>
</dbReference>
<evidence type="ECO:0000256" key="1">
    <source>
        <dbReference type="ARBA" id="ARBA00022763"/>
    </source>
</evidence>
<comment type="caution">
    <text evidence="3">The sequence shown here is derived from an EMBL/GenBank/DDBJ whole genome shotgun (WGS) entry which is preliminary data.</text>
</comment>
<name>A0ABV6YJJ9_UNCEI</name>
<dbReference type="SUPFAM" id="SSF46767">
    <property type="entry name" value="Methylated DNA-protein cysteine methyltransferase, C-terminal domain"/>
    <property type="match status" value="1"/>
</dbReference>
<dbReference type="InterPro" id="IPR036217">
    <property type="entry name" value="MethylDNA_cys_MeTrfase_DNAb"/>
</dbReference>
<dbReference type="Pfam" id="PF01035">
    <property type="entry name" value="DNA_binding_1"/>
    <property type="match status" value="1"/>
</dbReference>
<accession>A0ABV6YJJ9</accession>
<gene>
    <name evidence="3" type="ORF">ACFL6M_02880</name>
</gene>
<dbReference type="CDD" id="cd06445">
    <property type="entry name" value="ATase"/>
    <property type="match status" value="1"/>
</dbReference>
<dbReference type="InterPro" id="IPR036388">
    <property type="entry name" value="WH-like_DNA-bd_sf"/>
</dbReference>
<dbReference type="InterPro" id="IPR052520">
    <property type="entry name" value="ATL_DNA_repair"/>
</dbReference>
<proteinExistence type="predicted"/>
<dbReference type="EMBL" id="JBHPKH010000020">
    <property type="protein sequence ID" value="MFC1572522.1"/>
    <property type="molecule type" value="Genomic_DNA"/>
</dbReference>
<dbReference type="PANTHER" id="PTHR42942:SF1">
    <property type="entry name" value="ALKYLTRANSFERASE-LIKE PROTEIN 1"/>
    <property type="match status" value="1"/>
</dbReference>
<evidence type="ECO:0000313" key="4">
    <source>
        <dbReference type="Proteomes" id="UP001593833"/>
    </source>
</evidence>
<evidence type="ECO:0000259" key="2">
    <source>
        <dbReference type="Pfam" id="PF01035"/>
    </source>
</evidence>
<feature type="domain" description="Methylated-DNA-[protein]-cysteine S-methyltransferase DNA binding" evidence="2">
    <location>
        <begin position="14"/>
        <end position="93"/>
    </location>
</feature>